<comment type="caution">
    <text evidence="1">The sequence shown here is derived from an EMBL/GenBank/DDBJ whole genome shotgun (WGS) entry which is preliminary data.</text>
</comment>
<evidence type="ECO:0000313" key="1">
    <source>
        <dbReference type="EMBL" id="MDT0631527.1"/>
    </source>
</evidence>
<accession>A0ABU3BQG7</accession>
<sequence length="285" mass="31588">MGFDSNGARFLLSARERGASFERTLTLGHQDLHLAPEERAQILADYGLADAPLTDGPGFLRHLGADDVAALDVSNYEGARILHDLNEPVGEEHKARYSAVIDAGTLEHVFNYAVGLKNAMEMVAVGGHLITINPANNFLGHGFHQASPELFFRALSPANGYEIGRVVLAEEGGGWYQVTDPASVRSRVQIVNERPTFVMVQARRTADVPVFAEWPQQSDYAMIWADHAGERTAGQSPLVHGLRQRLRHIGPVWRTLRALKTTVAAPGERRRRSFQNRTHFRPVDR</sequence>
<keyword evidence="2" id="KW-1185">Reference proteome</keyword>
<dbReference type="InterPro" id="IPR029063">
    <property type="entry name" value="SAM-dependent_MTases_sf"/>
</dbReference>
<dbReference type="SUPFAM" id="SSF53335">
    <property type="entry name" value="S-adenosyl-L-methionine-dependent methyltransferases"/>
    <property type="match status" value="1"/>
</dbReference>
<gene>
    <name evidence="1" type="ORF">RM540_07155</name>
</gene>
<evidence type="ECO:0000313" key="2">
    <source>
        <dbReference type="Proteomes" id="UP001267426"/>
    </source>
</evidence>
<reference evidence="1 2" key="1">
    <citation type="submission" date="2023-09" db="EMBL/GenBank/DDBJ databases">
        <authorList>
            <person name="Rey-Velasco X."/>
        </authorList>
    </citation>
    <scope>NUCLEOTIDE SEQUENCE [LARGE SCALE GENOMIC DNA]</scope>
    <source>
        <strain evidence="1 2">F394</strain>
    </source>
</reference>
<dbReference type="RefSeq" id="WP_311662870.1">
    <property type="nucleotide sequence ID" value="NZ_JAVRHT010000013.1"/>
</dbReference>
<evidence type="ECO:0008006" key="3">
    <source>
        <dbReference type="Google" id="ProtNLM"/>
    </source>
</evidence>
<proteinExistence type="predicted"/>
<protein>
    <recommendedName>
        <fullName evidence="3">Methyltransferase domain-containing protein</fullName>
    </recommendedName>
</protein>
<dbReference type="EMBL" id="JAVRHT010000013">
    <property type="protein sequence ID" value="MDT0631527.1"/>
    <property type="molecule type" value="Genomic_DNA"/>
</dbReference>
<organism evidence="1 2">
    <name type="scientific">Rubrivirga litoralis</name>
    <dbReference type="NCBI Taxonomy" id="3075598"/>
    <lineage>
        <taxon>Bacteria</taxon>
        <taxon>Pseudomonadati</taxon>
        <taxon>Rhodothermota</taxon>
        <taxon>Rhodothermia</taxon>
        <taxon>Rhodothermales</taxon>
        <taxon>Rubricoccaceae</taxon>
        <taxon>Rubrivirga</taxon>
    </lineage>
</organism>
<dbReference type="Proteomes" id="UP001267426">
    <property type="component" value="Unassembled WGS sequence"/>
</dbReference>
<name>A0ABU3BQG7_9BACT</name>